<keyword evidence="1" id="KW-1133">Transmembrane helix</keyword>
<feature type="transmembrane region" description="Helical" evidence="1">
    <location>
        <begin position="272"/>
        <end position="293"/>
    </location>
</feature>
<comment type="caution">
    <text evidence="3">The sequence shown here is derived from an EMBL/GenBank/DDBJ whole genome shotgun (WGS) entry which is preliminary data.</text>
</comment>
<dbReference type="SUPFAM" id="SSF81321">
    <property type="entry name" value="Family A G protein-coupled receptor-like"/>
    <property type="match status" value="1"/>
</dbReference>
<dbReference type="InterPro" id="IPR052954">
    <property type="entry name" value="GPCR-Ligand_Int"/>
</dbReference>
<keyword evidence="1" id="KW-0472">Membrane</keyword>
<accession>A0A812BH92</accession>
<feature type="chain" id="PRO_5032732553" description="G-protein coupled receptors family 1 profile domain-containing protein" evidence="2">
    <location>
        <begin position="27"/>
        <end position="362"/>
    </location>
</feature>
<sequence length="362" mass="41045">MCTIHRAKVAITAIFIISFLFHLSKCFEYAPHMDHTIPKPVDMQPLANNKIYDSLMHVLNIAVAVFIPEVSLFILNTLLIYSLVQHNRSMRHIKDKGRQELLQLTLVVITMVSVFMICHSIGLYLAINIAIYSRKQVLFTVIVTPLSIITIFLSPENWLPFLIIFSVTPLSYITTSISLKLFFWNPITPYVRHYYHLLSLKIIIFLPSTCPISLKTVLLLPFLIIFPPSNSSCHSSSIPSISTVLLFALFHYSSHNSLCHGSVLPISLKTVLFVALSHYLSLPVIIVAVLPFLSPEKLSFVALSHYLPLPVTPCHNSSITIPPENCLFLPLCHKHYYHLFSLKNCSFCCPFLIIFPPSNSLW</sequence>
<evidence type="ECO:0000256" key="2">
    <source>
        <dbReference type="SAM" id="SignalP"/>
    </source>
</evidence>
<feature type="transmembrane region" description="Helical" evidence="1">
    <location>
        <begin position="233"/>
        <end position="252"/>
    </location>
</feature>
<feature type="transmembrane region" description="Helical" evidence="1">
    <location>
        <begin position="104"/>
        <end position="131"/>
    </location>
</feature>
<proteinExistence type="predicted"/>
<dbReference type="PANTHER" id="PTHR46641">
    <property type="entry name" value="FMRFAMIDE RECEPTOR-RELATED"/>
    <property type="match status" value="1"/>
</dbReference>
<keyword evidence="4" id="KW-1185">Reference proteome</keyword>
<feature type="transmembrane region" description="Helical" evidence="1">
    <location>
        <begin position="58"/>
        <end position="84"/>
    </location>
</feature>
<gene>
    <name evidence="3" type="ORF">SPHA_16730</name>
</gene>
<feature type="transmembrane region" description="Helical" evidence="1">
    <location>
        <begin position="161"/>
        <end position="182"/>
    </location>
</feature>
<evidence type="ECO:0000313" key="3">
    <source>
        <dbReference type="EMBL" id="CAE1228259.1"/>
    </source>
</evidence>
<evidence type="ECO:0000256" key="1">
    <source>
        <dbReference type="SAM" id="Phobius"/>
    </source>
</evidence>
<dbReference type="Proteomes" id="UP000597762">
    <property type="component" value="Unassembled WGS sequence"/>
</dbReference>
<dbReference type="PANTHER" id="PTHR46641:SF2">
    <property type="entry name" value="FMRFAMIDE RECEPTOR"/>
    <property type="match status" value="1"/>
</dbReference>
<protein>
    <recommendedName>
        <fullName evidence="5">G-protein coupled receptors family 1 profile domain-containing protein</fullName>
    </recommendedName>
</protein>
<reference evidence="3" key="1">
    <citation type="submission" date="2021-01" db="EMBL/GenBank/DDBJ databases">
        <authorList>
            <person name="Li R."/>
            <person name="Bekaert M."/>
        </authorList>
    </citation>
    <scope>NUCLEOTIDE SEQUENCE</scope>
    <source>
        <strain evidence="3">Farmed</strain>
    </source>
</reference>
<dbReference type="EMBL" id="CAHIKZ030000593">
    <property type="protein sequence ID" value="CAE1228259.1"/>
    <property type="molecule type" value="Genomic_DNA"/>
</dbReference>
<feature type="transmembrane region" description="Helical" evidence="1">
    <location>
        <begin position="137"/>
        <end position="154"/>
    </location>
</feature>
<evidence type="ECO:0008006" key="5">
    <source>
        <dbReference type="Google" id="ProtNLM"/>
    </source>
</evidence>
<keyword evidence="2" id="KW-0732">Signal</keyword>
<feature type="transmembrane region" description="Helical" evidence="1">
    <location>
        <begin position="202"/>
        <end position="226"/>
    </location>
</feature>
<dbReference type="OrthoDB" id="10011262at2759"/>
<dbReference type="AlphaFoldDB" id="A0A812BH92"/>
<organism evidence="3 4">
    <name type="scientific">Acanthosepion pharaonis</name>
    <name type="common">Pharaoh cuttlefish</name>
    <name type="synonym">Sepia pharaonis</name>
    <dbReference type="NCBI Taxonomy" id="158019"/>
    <lineage>
        <taxon>Eukaryota</taxon>
        <taxon>Metazoa</taxon>
        <taxon>Spiralia</taxon>
        <taxon>Lophotrochozoa</taxon>
        <taxon>Mollusca</taxon>
        <taxon>Cephalopoda</taxon>
        <taxon>Coleoidea</taxon>
        <taxon>Decapodiformes</taxon>
        <taxon>Sepiida</taxon>
        <taxon>Sepiina</taxon>
        <taxon>Sepiidae</taxon>
        <taxon>Acanthosepion</taxon>
    </lineage>
</organism>
<name>A0A812BH92_ACAPH</name>
<evidence type="ECO:0000313" key="4">
    <source>
        <dbReference type="Proteomes" id="UP000597762"/>
    </source>
</evidence>
<keyword evidence="1" id="KW-0812">Transmembrane</keyword>
<feature type="signal peptide" evidence="2">
    <location>
        <begin position="1"/>
        <end position="26"/>
    </location>
</feature>
<dbReference type="Gene3D" id="1.20.1070.10">
    <property type="entry name" value="Rhodopsin 7-helix transmembrane proteins"/>
    <property type="match status" value="1"/>
</dbReference>